<dbReference type="EMBL" id="DXGG01000159">
    <property type="protein sequence ID" value="HIW87623.1"/>
    <property type="molecule type" value="Genomic_DNA"/>
</dbReference>
<name>A0A9D1RIC5_9BACT</name>
<dbReference type="PANTHER" id="PTHR43174:SF1">
    <property type="entry name" value="UDP-N-ACETYLGLUCOSAMINE 2-EPIMERASE"/>
    <property type="match status" value="1"/>
</dbReference>
<dbReference type="NCBIfam" id="TIGR00236">
    <property type="entry name" value="wecB"/>
    <property type="match status" value="1"/>
</dbReference>
<accession>A0A9D1RIC5</accession>
<dbReference type="PANTHER" id="PTHR43174">
    <property type="entry name" value="UDP-N-ACETYLGLUCOSAMINE 2-EPIMERASE"/>
    <property type="match status" value="1"/>
</dbReference>
<proteinExistence type="inferred from homology"/>
<reference evidence="3" key="2">
    <citation type="submission" date="2021-04" db="EMBL/GenBank/DDBJ databases">
        <authorList>
            <person name="Gilroy R."/>
        </authorList>
    </citation>
    <scope>NUCLEOTIDE SEQUENCE</scope>
    <source>
        <strain evidence="3">Gambia16-930</strain>
    </source>
</reference>
<dbReference type="Pfam" id="PF02350">
    <property type="entry name" value="Epimerase_2"/>
    <property type="match status" value="1"/>
</dbReference>
<reference evidence="3" key="1">
    <citation type="journal article" date="2021" name="PeerJ">
        <title>Extensive microbial diversity within the chicken gut microbiome revealed by metagenomics and culture.</title>
        <authorList>
            <person name="Gilroy R."/>
            <person name="Ravi A."/>
            <person name="Getino M."/>
            <person name="Pursley I."/>
            <person name="Horton D.L."/>
            <person name="Alikhan N.F."/>
            <person name="Baker D."/>
            <person name="Gharbi K."/>
            <person name="Hall N."/>
            <person name="Watson M."/>
            <person name="Adriaenssens E.M."/>
            <person name="Foster-Nyarko E."/>
            <person name="Jarju S."/>
            <person name="Secka A."/>
            <person name="Antonio M."/>
            <person name="Oren A."/>
            <person name="Chaudhuri R.R."/>
            <person name="La Ragione R."/>
            <person name="Hildebrand F."/>
            <person name="Pallen M.J."/>
        </authorList>
    </citation>
    <scope>NUCLEOTIDE SEQUENCE</scope>
    <source>
        <strain evidence="3">Gambia16-930</strain>
    </source>
</reference>
<protein>
    <submittedName>
        <fullName evidence="3">UDP-N-acetylglucosamine 2-epimerase (Non-hydrolyzing)</fullName>
        <ecNumber evidence="3">5.1.3.14</ecNumber>
    </submittedName>
</protein>
<evidence type="ECO:0000313" key="4">
    <source>
        <dbReference type="Proteomes" id="UP000824267"/>
    </source>
</evidence>
<dbReference type="GO" id="GO:0008761">
    <property type="term" value="F:UDP-N-acetylglucosamine 2-epimerase activity"/>
    <property type="evidence" value="ECO:0007669"/>
    <property type="project" value="UniProtKB-EC"/>
</dbReference>
<gene>
    <name evidence="3" type="primary">wecB</name>
    <name evidence="3" type="ORF">IAC47_05045</name>
</gene>
<dbReference type="InterPro" id="IPR003331">
    <property type="entry name" value="UDP_GlcNAc_Epimerase_2_dom"/>
</dbReference>
<dbReference type="Gene3D" id="3.40.50.2000">
    <property type="entry name" value="Glycogen Phosphorylase B"/>
    <property type="match status" value="2"/>
</dbReference>
<keyword evidence="1 3" id="KW-0413">Isomerase</keyword>
<dbReference type="Proteomes" id="UP000824267">
    <property type="component" value="Unassembled WGS sequence"/>
</dbReference>
<dbReference type="InterPro" id="IPR029767">
    <property type="entry name" value="WecB-like"/>
</dbReference>
<dbReference type="EC" id="5.1.3.14" evidence="3"/>
<organism evidence="3 4">
    <name type="scientific">Candidatus Onthomorpha intestinigallinarum</name>
    <dbReference type="NCBI Taxonomy" id="2840880"/>
    <lineage>
        <taxon>Bacteria</taxon>
        <taxon>Pseudomonadati</taxon>
        <taxon>Bacteroidota</taxon>
        <taxon>Bacteroidia</taxon>
        <taxon>Bacteroidales</taxon>
        <taxon>Candidatus Onthomorpha</taxon>
    </lineage>
</organism>
<evidence type="ECO:0000313" key="3">
    <source>
        <dbReference type="EMBL" id="HIW87623.1"/>
    </source>
</evidence>
<evidence type="ECO:0000256" key="1">
    <source>
        <dbReference type="RuleBase" id="RU003513"/>
    </source>
</evidence>
<comment type="caution">
    <text evidence="3">The sequence shown here is derived from an EMBL/GenBank/DDBJ whole genome shotgun (WGS) entry which is preliminary data.</text>
</comment>
<dbReference type="SUPFAM" id="SSF53756">
    <property type="entry name" value="UDP-Glycosyltransferase/glycogen phosphorylase"/>
    <property type="match status" value="1"/>
</dbReference>
<feature type="domain" description="UDP-N-acetylglucosamine 2-epimerase" evidence="2">
    <location>
        <begin position="30"/>
        <end position="371"/>
    </location>
</feature>
<dbReference type="CDD" id="cd03786">
    <property type="entry name" value="GTB_UDP-GlcNAc_2-Epimerase"/>
    <property type="match status" value="1"/>
</dbReference>
<comment type="similarity">
    <text evidence="1">Belongs to the UDP-N-acetylglucosamine 2-epimerase family.</text>
</comment>
<dbReference type="AlphaFoldDB" id="A0A9D1RIC5"/>
<sequence>MRIVTIVGARPQIIKASALSRAIRECFSDSIEETIVHTGQHYDENMSEVFFRELEIPLPKYNLAVGSGSHGVQTARMTEGIEHVLETEKPHAVVLYGDTNSTLAGAIAASKIHIPVIHIEAGLRSFDKNMPEEINRIMCDHCSTLLFSPTYAGYNNLLKEGFSPQLHDKATVNQPNIYHCGDIMYDNTLYFSRKVKSMPCKQDIYGKDFVLCTIHRNNNTDDSQRLSSIFRAIIEMSRHIRIVLPLHPRTKKMLPIMLGKDFVEVLHSNDNIDIIDPVSFLDMIYLETSASMIITDSGGVQKEAYFLKKPCIILRPQTEWVEIVENGNAAICDADFDLIVDKSGYYLENPPKDYPEIFGDGHAAEFMCKKILECI</sequence>
<evidence type="ECO:0000259" key="2">
    <source>
        <dbReference type="Pfam" id="PF02350"/>
    </source>
</evidence>